<accession>B0M911</accession>
<reference evidence="1" key="2">
    <citation type="submission" date="2013-11" db="EMBL/GenBank/DDBJ databases">
        <title>Draft genome sequence of Anaerostipes caccae (DSM 14662).</title>
        <authorList>
            <person name="Sudarsanam P."/>
            <person name="Ley R."/>
            <person name="Guruge J."/>
            <person name="Turnbaugh P.J."/>
            <person name="Mahowald M."/>
            <person name="Liep D."/>
            <person name="Gordon J."/>
        </authorList>
    </citation>
    <scope>NUCLEOTIDE SEQUENCE</scope>
    <source>
        <strain evidence="1">DSM 14662</strain>
    </source>
</reference>
<dbReference type="HOGENOM" id="CLU_2448166_0_0_9"/>
<proteinExistence type="predicted"/>
<reference evidence="1" key="1">
    <citation type="submission" date="2007-11" db="EMBL/GenBank/DDBJ databases">
        <authorList>
            <person name="Fulton L."/>
            <person name="Clifton S."/>
            <person name="Fulton B."/>
            <person name="Xu J."/>
            <person name="Minx P."/>
            <person name="Pepin K.H."/>
            <person name="Johnson M."/>
            <person name="Thiruvilangam P."/>
            <person name="Bhonagiri V."/>
            <person name="Nash W.E."/>
            <person name="Mardis E.R."/>
            <person name="Wilson R.K."/>
        </authorList>
    </citation>
    <scope>NUCLEOTIDE SEQUENCE [LARGE SCALE GENOMIC DNA]</scope>
    <source>
        <strain evidence="1">DSM 14662</strain>
    </source>
</reference>
<protein>
    <submittedName>
        <fullName evidence="1">Uncharacterized protein</fullName>
    </submittedName>
</protein>
<evidence type="ECO:0000313" key="1">
    <source>
        <dbReference type="EMBL" id="EDR99197.1"/>
    </source>
</evidence>
<gene>
    <name evidence="1" type="ORF">ANACAC_00038</name>
</gene>
<keyword evidence="2" id="KW-1185">Reference proteome</keyword>
<comment type="caution">
    <text evidence="1">The sequence shown here is derived from an EMBL/GenBank/DDBJ whole genome shotgun (WGS) entry which is preliminary data.</text>
</comment>
<evidence type="ECO:0000313" key="2">
    <source>
        <dbReference type="Proteomes" id="UP000004935"/>
    </source>
</evidence>
<dbReference type="EMBL" id="ABAX03000001">
    <property type="protein sequence ID" value="EDR99197.1"/>
    <property type="molecule type" value="Genomic_DNA"/>
</dbReference>
<name>B0M911_ANACD</name>
<dbReference type="AlphaFoldDB" id="B0M911"/>
<organism evidence="1 2">
    <name type="scientific">Anaerostipes caccae (strain DSM 14662 / CCUG 47493 / JCM 13470 / NCIMB 13811 / L1-92)</name>
    <dbReference type="NCBI Taxonomy" id="411490"/>
    <lineage>
        <taxon>Bacteria</taxon>
        <taxon>Bacillati</taxon>
        <taxon>Bacillota</taxon>
        <taxon>Clostridia</taxon>
        <taxon>Lachnospirales</taxon>
        <taxon>Lachnospiraceae</taxon>
        <taxon>Anaerostipes</taxon>
    </lineage>
</organism>
<sequence length="89" mass="10308">MLPNAFPGSNFNTSNVFINHFSLKYTKDGKEYFNTSNVFINPVPKERLRAQRLISIHLMFLLIKEDAEEAVNDANFNTSNVFINQLRKI</sequence>
<dbReference type="Proteomes" id="UP000004935">
    <property type="component" value="Unassembled WGS sequence"/>
</dbReference>